<dbReference type="AlphaFoldDB" id="B6U8H0"/>
<feature type="compositionally biased region" description="Low complexity" evidence="1">
    <location>
        <begin position="80"/>
        <end position="130"/>
    </location>
</feature>
<reference evidence="2" key="1">
    <citation type="journal article" date="2009" name="Plant Mol. Biol.">
        <title>Insights into corn genes derived from large-scale cDNA sequencing.</title>
        <authorList>
            <person name="Alexandrov N.N."/>
            <person name="Brover V.V."/>
            <person name="Freidin S."/>
            <person name="Troukhan M.E."/>
            <person name="Tatarinova T.V."/>
            <person name="Zhang H."/>
            <person name="Swaller T.J."/>
            <person name="Lu Y.P."/>
            <person name="Bouck J."/>
            <person name="Flavell R.B."/>
            <person name="Feldmann K.A."/>
        </authorList>
    </citation>
    <scope>NUCLEOTIDE SEQUENCE</scope>
</reference>
<organism evidence="2">
    <name type="scientific">Zea mays</name>
    <name type="common">Maize</name>
    <dbReference type="NCBI Taxonomy" id="4577"/>
    <lineage>
        <taxon>Eukaryota</taxon>
        <taxon>Viridiplantae</taxon>
        <taxon>Streptophyta</taxon>
        <taxon>Embryophyta</taxon>
        <taxon>Tracheophyta</taxon>
        <taxon>Spermatophyta</taxon>
        <taxon>Magnoliopsida</taxon>
        <taxon>Liliopsida</taxon>
        <taxon>Poales</taxon>
        <taxon>Poaceae</taxon>
        <taxon>PACMAD clade</taxon>
        <taxon>Panicoideae</taxon>
        <taxon>Andropogonodae</taxon>
        <taxon>Andropogoneae</taxon>
        <taxon>Tripsacinae</taxon>
        <taxon>Zea</taxon>
    </lineage>
</organism>
<feature type="region of interest" description="Disordered" evidence="1">
    <location>
        <begin position="1"/>
        <end position="152"/>
    </location>
</feature>
<feature type="compositionally biased region" description="Basic residues" evidence="1">
    <location>
        <begin position="134"/>
        <end position="143"/>
    </location>
</feature>
<proteinExistence type="evidence at transcript level"/>
<protein>
    <submittedName>
        <fullName evidence="2">Uncharacterized protein</fullName>
    </submittedName>
</protein>
<feature type="compositionally biased region" description="Basic residues" evidence="1">
    <location>
        <begin position="1"/>
        <end position="32"/>
    </location>
</feature>
<name>B6U8H0_MAIZE</name>
<feature type="compositionally biased region" description="Low complexity" evidence="1">
    <location>
        <begin position="48"/>
        <end position="65"/>
    </location>
</feature>
<accession>B6U8H0</accession>
<feature type="region of interest" description="Disordered" evidence="1">
    <location>
        <begin position="166"/>
        <end position="205"/>
    </location>
</feature>
<evidence type="ECO:0000256" key="1">
    <source>
        <dbReference type="SAM" id="MobiDB-lite"/>
    </source>
</evidence>
<evidence type="ECO:0000313" key="2">
    <source>
        <dbReference type="EMBL" id="ACG45653.1"/>
    </source>
</evidence>
<sequence length="217" mass="23362">MGSRHWRRCRCPRRRRSRRHCGTAGRGGRRPPWRPLRSVPGSGRCRRTATTGWPRRAGRTGATATAPPPPWRRITSRTGAPPTASRSAGSATASSRRVSRAAAAAAASTTSPRRCAGARWRPAAARPGLGWKQRGTHGQRRHPPPPGPQLDRVALSWRLEDRRVELGRSKQESMRGKWGRTEEQSSGTGCGGGTHQPTAAGVPSPATARLFSLGAVA</sequence>
<feature type="compositionally biased region" description="Basic and acidic residues" evidence="1">
    <location>
        <begin position="166"/>
        <end position="183"/>
    </location>
</feature>
<dbReference type="EMBL" id="EU973535">
    <property type="protein sequence ID" value="ACG45653.1"/>
    <property type="molecule type" value="mRNA"/>
</dbReference>